<feature type="compositionally biased region" description="Acidic residues" evidence="7">
    <location>
        <begin position="13"/>
        <end position="23"/>
    </location>
</feature>
<accession>M7T791</accession>
<dbReference type="Pfam" id="PF02229">
    <property type="entry name" value="PC4"/>
    <property type="match status" value="1"/>
</dbReference>
<evidence type="ECO:0000256" key="2">
    <source>
        <dbReference type="ARBA" id="ARBA00009001"/>
    </source>
</evidence>
<dbReference type="EMBL" id="KB706803">
    <property type="protein sequence ID" value="EMR65666.1"/>
    <property type="molecule type" value="Genomic_DNA"/>
</dbReference>
<feature type="compositionally biased region" description="Low complexity" evidence="7">
    <location>
        <begin position="38"/>
        <end position="47"/>
    </location>
</feature>
<dbReference type="GO" id="GO:0005634">
    <property type="term" value="C:nucleus"/>
    <property type="evidence" value="ECO:0007669"/>
    <property type="project" value="UniProtKB-SubCell"/>
</dbReference>
<feature type="domain" description="Transcriptional coactivator p15 (PC4) C-terminal" evidence="8">
    <location>
        <begin position="58"/>
        <end position="109"/>
    </location>
</feature>
<evidence type="ECO:0000313" key="10">
    <source>
        <dbReference type="Proteomes" id="UP000012174"/>
    </source>
</evidence>
<feature type="region of interest" description="Disordered" evidence="7">
    <location>
        <begin position="118"/>
        <end position="172"/>
    </location>
</feature>
<gene>
    <name evidence="9" type="ORF">UCREL1_7359</name>
</gene>
<dbReference type="Proteomes" id="UP000012174">
    <property type="component" value="Unassembled WGS sequence"/>
</dbReference>
<evidence type="ECO:0000256" key="6">
    <source>
        <dbReference type="ARBA" id="ARBA00023242"/>
    </source>
</evidence>
<comment type="similarity">
    <text evidence="2">Belongs to the transcriptional coactivator PC4 family.</text>
</comment>
<keyword evidence="4" id="KW-0238">DNA-binding</keyword>
<evidence type="ECO:0000313" key="9">
    <source>
        <dbReference type="EMBL" id="EMR65666.1"/>
    </source>
</evidence>
<keyword evidence="5" id="KW-0804">Transcription</keyword>
<dbReference type="eggNOG" id="KOG2712">
    <property type="taxonomic scope" value="Eukaryota"/>
</dbReference>
<organism evidence="9 10">
    <name type="scientific">Eutypa lata (strain UCR-EL1)</name>
    <name type="common">Grapevine dieback disease fungus</name>
    <name type="synonym">Eutypa armeniacae</name>
    <dbReference type="NCBI Taxonomy" id="1287681"/>
    <lineage>
        <taxon>Eukaryota</taxon>
        <taxon>Fungi</taxon>
        <taxon>Dikarya</taxon>
        <taxon>Ascomycota</taxon>
        <taxon>Pezizomycotina</taxon>
        <taxon>Sordariomycetes</taxon>
        <taxon>Xylariomycetidae</taxon>
        <taxon>Xylariales</taxon>
        <taxon>Diatrypaceae</taxon>
        <taxon>Eutypa</taxon>
    </lineage>
</organism>
<keyword evidence="6" id="KW-0539">Nucleus</keyword>
<dbReference type="GO" id="GO:0003677">
    <property type="term" value="F:DNA binding"/>
    <property type="evidence" value="ECO:0007669"/>
    <property type="project" value="UniProtKB-KW"/>
</dbReference>
<feature type="compositionally biased region" description="Basic residues" evidence="7">
    <location>
        <begin position="28"/>
        <end position="37"/>
    </location>
</feature>
<dbReference type="KEGG" id="ela:UCREL1_7359"/>
<evidence type="ECO:0000256" key="5">
    <source>
        <dbReference type="ARBA" id="ARBA00023163"/>
    </source>
</evidence>
<evidence type="ECO:0000259" key="8">
    <source>
        <dbReference type="Pfam" id="PF02229"/>
    </source>
</evidence>
<dbReference type="GO" id="GO:0003713">
    <property type="term" value="F:transcription coactivator activity"/>
    <property type="evidence" value="ECO:0007669"/>
    <property type="project" value="InterPro"/>
</dbReference>
<dbReference type="PANTHER" id="PTHR13215">
    <property type="entry name" value="RNA POLYMERASE II TRANSCRIPTIONAL COACTIVATOR"/>
    <property type="match status" value="1"/>
</dbReference>
<dbReference type="InterPro" id="IPR009044">
    <property type="entry name" value="ssDNA-bd_transcriptional_reg"/>
</dbReference>
<evidence type="ECO:0000256" key="4">
    <source>
        <dbReference type="ARBA" id="ARBA00023125"/>
    </source>
</evidence>
<sequence>MARPKTLKRARVEEEEDDLASEEEVPKSTKKTTKKAKATTAPAATGEAGEDADGNKYWALSANRRVNISDFKGKTFVNIREYYMDMSGNARPGKKGISLGIDQFNAFVKSIPGINAELNEQGHETTDLPSAESAAAARPSSSSSSKDGKKEKAAKPKKSNIEATSDEDEDED</sequence>
<dbReference type="SUPFAM" id="SSF54447">
    <property type="entry name" value="ssDNA-binding transcriptional regulator domain"/>
    <property type="match status" value="1"/>
</dbReference>
<dbReference type="OMA" id="NPFWELS"/>
<dbReference type="GO" id="GO:0060261">
    <property type="term" value="P:positive regulation of transcription initiation by RNA polymerase II"/>
    <property type="evidence" value="ECO:0007669"/>
    <property type="project" value="InterPro"/>
</dbReference>
<proteinExistence type="inferred from homology"/>
<keyword evidence="3" id="KW-0805">Transcription regulation</keyword>
<dbReference type="STRING" id="1287681.M7T791"/>
<evidence type="ECO:0000256" key="1">
    <source>
        <dbReference type="ARBA" id="ARBA00004123"/>
    </source>
</evidence>
<dbReference type="OrthoDB" id="2505440at2759"/>
<name>M7T791_EUTLA</name>
<dbReference type="InterPro" id="IPR003173">
    <property type="entry name" value="PC4_C"/>
</dbReference>
<feature type="region of interest" description="Disordered" evidence="7">
    <location>
        <begin position="1"/>
        <end position="54"/>
    </location>
</feature>
<dbReference type="InterPro" id="IPR045125">
    <property type="entry name" value="Sub1/Tcp4-like"/>
</dbReference>
<evidence type="ECO:0000256" key="3">
    <source>
        <dbReference type="ARBA" id="ARBA00023015"/>
    </source>
</evidence>
<evidence type="ECO:0000256" key="7">
    <source>
        <dbReference type="SAM" id="MobiDB-lite"/>
    </source>
</evidence>
<dbReference type="Gene3D" id="2.30.31.10">
    <property type="entry name" value="Transcriptional Coactivator Pc4, Chain A"/>
    <property type="match status" value="1"/>
</dbReference>
<feature type="compositionally biased region" description="Low complexity" evidence="7">
    <location>
        <begin position="130"/>
        <end position="145"/>
    </location>
</feature>
<protein>
    <submittedName>
        <fullName evidence="9">Putative rna polymerase ii transcriptional protein</fullName>
    </submittedName>
</protein>
<reference evidence="10" key="1">
    <citation type="journal article" date="2013" name="Genome Announc.">
        <title>Draft genome sequence of the grapevine dieback fungus Eutypa lata UCR-EL1.</title>
        <authorList>
            <person name="Blanco-Ulate B."/>
            <person name="Rolshausen P.E."/>
            <person name="Cantu D."/>
        </authorList>
    </citation>
    <scope>NUCLEOTIDE SEQUENCE [LARGE SCALE GENOMIC DNA]</scope>
    <source>
        <strain evidence="10">UCR-EL1</strain>
    </source>
</reference>
<dbReference type="AlphaFoldDB" id="M7T791"/>
<comment type="subcellular location">
    <subcellularLocation>
        <location evidence="1">Nucleus</location>
    </subcellularLocation>
</comment>
<dbReference type="HOGENOM" id="CLU_104273_0_1_1"/>
<keyword evidence="10" id="KW-1185">Reference proteome</keyword>